<evidence type="ECO:0000259" key="2">
    <source>
        <dbReference type="Pfam" id="PF07534"/>
    </source>
</evidence>
<dbReference type="OrthoDB" id="289228at2759"/>
<dbReference type="EMBL" id="JABANP010000279">
    <property type="protein sequence ID" value="KAF4685077.1"/>
    <property type="molecule type" value="Genomic_DNA"/>
</dbReference>
<dbReference type="Pfam" id="PF07534">
    <property type="entry name" value="TLD"/>
    <property type="match status" value="1"/>
</dbReference>
<organism evidence="3 4">
    <name type="scientific">Perkinsus olseni</name>
    <name type="common">Perkinsus atlanticus</name>
    <dbReference type="NCBI Taxonomy" id="32597"/>
    <lineage>
        <taxon>Eukaryota</taxon>
        <taxon>Sar</taxon>
        <taxon>Alveolata</taxon>
        <taxon>Perkinsozoa</taxon>
        <taxon>Perkinsea</taxon>
        <taxon>Perkinsida</taxon>
        <taxon>Perkinsidae</taxon>
        <taxon>Perkinsus</taxon>
    </lineage>
</organism>
<reference evidence="3 4" key="1">
    <citation type="submission" date="2020-04" db="EMBL/GenBank/DDBJ databases">
        <title>Perkinsus olseni comparative genomics.</title>
        <authorList>
            <person name="Bogema D.R."/>
        </authorList>
    </citation>
    <scope>NUCLEOTIDE SEQUENCE [LARGE SCALE GENOMIC DNA]</scope>
    <source>
        <strain evidence="3">00978-12</strain>
    </source>
</reference>
<protein>
    <recommendedName>
        <fullName evidence="2">TLDc domain-containing protein</fullName>
    </recommendedName>
</protein>
<accession>A0A7J6NNQ7</accession>
<evidence type="ECO:0000313" key="3">
    <source>
        <dbReference type="EMBL" id="KAF4685077.1"/>
    </source>
</evidence>
<feature type="region of interest" description="Disordered" evidence="1">
    <location>
        <begin position="1"/>
        <end position="29"/>
    </location>
</feature>
<feature type="compositionally biased region" description="Polar residues" evidence="1">
    <location>
        <begin position="1"/>
        <end position="26"/>
    </location>
</feature>
<name>A0A7J6NNQ7_PEROL</name>
<gene>
    <name evidence="3" type="ORF">FOZ60_006899</name>
</gene>
<evidence type="ECO:0000256" key="1">
    <source>
        <dbReference type="SAM" id="MobiDB-lite"/>
    </source>
</evidence>
<comment type="caution">
    <text evidence="3">The sequence shown here is derived from an EMBL/GenBank/DDBJ whole genome shotgun (WGS) entry which is preliminary data.</text>
</comment>
<dbReference type="InterPro" id="IPR006571">
    <property type="entry name" value="TLDc_dom"/>
</dbReference>
<feature type="domain" description="TLDc" evidence="2">
    <location>
        <begin position="160"/>
        <end position="298"/>
    </location>
</feature>
<dbReference type="AlphaFoldDB" id="A0A7J6NNQ7"/>
<dbReference type="Proteomes" id="UP000541610">
    <property type="component" value="Unassembled WGS sequence"/>
</dbReference>
<sequence>MGNHTSTSADSPAIATSSDAATTGRTSRALPEADMNSLHAFFKAAAADGRVTLESLSDHLSVAYKPFAPALFEFISGGGVKSAKVDKMVESSAELLANRADWASLIQAFGTPHAVLQFIAESSEVYDFQTMMPGIGPVFNESLRCALCMDSDGQTADSTSSAPKFVKEYHAFTPGPTVLVIKDTKGRVWGAATGSALDWSKDTIVPDASAKGGYDLFNKIAVTTTLYQLEPEIRVIRGRTRSSADNYVYLNAKNKLRAKGLGFGGRSGGEGDCRVWINEDLTKASVMDYDATYDAGQILSAVDDDDDDDSMRESDISDIAVLGGGGAAALRMRDEQLERDRQAKEDSRKVDLKRFMKVSEFDKEQLLSKTFGATANARDAIREQRGEKDNGQ</sequence>
<proteinExistence type="predicted"/>
<evidence type="ECO:0000313" key="4">
    <source>
        <dbReference type="Proteomes" id="UP000541610"/>
    </source>
</evidence>